<reference evidence="3" key="1">
    <citation type="submission" date="2016-06" db="UniProtKB">
        <authorList>
            <consortium name="WormBaseParasite"/>
        </authorList>
    </citation>
    <scope>IDENTIFICATION</scope>
</reference>
<dbReference type="WBParaSite" id="GPUH_0000336701-mRNA-1">
    <property type="protein sequence ID" value="GPUH_0000336701-mRNA-1"/>
    <property type="gene ID" value="GPUH_0000336701"/>
</dbReference>
<dbReference type="Proteomes" id="UP000271098">
    <property type="component" value="Unassembled WGS sequence"/>
</dbReference>
<dbReference type="AlphaFoldDB" id="A0A183D3S0"/>
<name>A0A183D3S0_9BILA</name>
<evidence type="ECO:0000313" key="3">
    <source>
        <dbReference type="WBParaSite" id="GPUH_0000336701-mRNA-1"/>
    </source>
</evidence>
<sequence length="93" mass="11056">MGVQNYLLHKIERLKPGSKNFTKKVSGRYIALFTNPHTAPKGTFMKMKTFVFETFKIQLVLDPRFRNYMRRVFDNADVKRAFNRADRMINPKQ</sequence>
<dbReference type="Gene3D" id="1.20.120.1100">
    <property type="match status" value="1"/>
</dbReference>
<evidence type="ECO:0000313" key="1">
    <source>
        <dbReference type="EMBL" id="VDK39224.1"/>
    </source>
</evidence>
<keyword evidence="2" id="KW-1185">Reference proteome</keyword>
<reference evidence="1 2" key="2">
    <citation type="submission" date="2018-11" db="EMBL/GenBank/DDBJ databases">
        <authorList>
            <consortium name="Pathogen Informatics"/>
        </authorList>
    </citation>
    <scope>NUCLEOTIDE SEQUENCE [LARGE SCALE GENOMIC DNA]</scope>
</reference>
<dbReference type="EMBL" id="UYRT01005693">
    <property type="protein sequence ID" value="VDK39224.1"/>
    <property type="molecule type" value="Genomic_DNA"/>
</dbReference>
<dbReference type="OrthoDB" id="5795935at2759"/>
<protein>
    <submittedName>
        <fullName evidence="3">Ribosomal protein L23</fullName>
    </submittedName>
</protein>
<evidence type="ECO:0000313" key="2">
    <source>
        <dbReference type="Proteomes" id="UP000271098"/>
    </source>
</evidence>
<organism evidence="3">
    <name type="scientific">Gongylonema pulchrum</name>
    <dbReference type="NCBI Taxonomy" id="637853"/>
    <lineage>
        <taxon>Eukaryota</taxon>
        <taxon>Metazoa</taxon>
        <taxon>Ecdysozoa</taxon>
        <taxon>Nematoda</taxon>
        <taxon>Chromadorea</taxon>
        <taxon>Rhabditida</taxon>
        <taxon>Spirurina</taxon>
        <taxon>Spiruromorpha</taxon>
        <taxon>Spiruroidea</taxon>
        <taxon>Gongylonematidae</taxon>
        <taxon>Gongylonema</taxon>
    </lineage>
</organism>
<gene>
    <name evidence="1" type="ORF">GPUH_LOCUS3362</name>
</gene>
<accession>A0A183D3S0</accession>
<proteinExistence type="predicted"/>